<dbReference type="Proteomes" id="UP000027821">
    <property type="component" value="Unassembled WGS sequence"/>
</dbReference>
<dbReference type="AlphaFoldDB" id="A0A074L0B9"/>
<proteinExistence type="predicted"/>
<dbReference type="InterPro" id="IPR018490">
    <property type="entry name" value="cNMP-bd_dom_sf"/>
</dbReference>
<evidence type="ECO:0000313" key="1">
    <source>
        <dbReference type="EMBL" id="KEO75666.1"/>
    </source>
</evidence>
<dbReference type="SUPFAM" id="SSF51206">
    <property type="entry name" value="cAMP-binding domain-like"/>
    <property type="match status" value="1"/>
</dbReference>
<dbReference type="RefSeq" id="WP_035069163.1">
    <property type="nucleotide sequence ID" value="NZ_JMIH01000005.1"/>
</dbReference>
<sequence>MNSYKRMLEIKTYAVENGIWYEHLFKLLFEETKLLQFDKNVPIILSEVDPYHLFFVHKGAVLGFDPHSENVTRVVLPREMFGLYEYIEGMRVNKISWKSMGKVSVTGISITRLFKICDMLSMDINCLPLHLSSLEMTGTGLFTNLSLLSLPDKITLLESSHPRLLIELNWKILASYLHVRPESLSREISRRGGL</sequence>
<accession>A0A074L0B9</accession>
<reference evidence="1 2" key="1">
    <citation type="submission" date="2014-04" db="EMBL/GenBank/DDBJ databases">
        <title>Characterization and application of a salt tolerant electro-active bacterium.</title>
        <authorList>
            <person name="Yang L."/>
            <person name="Wei S."/>
            <person name="Tay Q.X.M."/>
        </authorList>
    </citation>
    <scope>NUCLEOTIDE SEQUENCE [LARGE SCALE GENOMIC DNA]</scope>
    <source>
        <strain evidence="1 2">LY1</strain>
    </source>
</reference>
<evidence type="ECO:0000313" key="2">
    <source>
        <dbReference type="Proteomes" id="UP000027821"/>
    </source>
</evidence>
<dbReference type="OrthoDB" id="837280at2"/>
<dbReference type="Gene3D" id="2.60.120.10">
    <property type="entry name" value="Jelly Rolls"/>
    <property type="match status" value="1"/>
</dbReference>
<protein>
    <recommendedName>
        <fullName evidence="3">Cyclic nucleotide-binding domain-containing protein</fullName>
    </recommendedName>
</protein>
<name>A0A074L0B9_9BACT</name>
<comment type="caution">
    <text evidence="1">The sequence shown here is derived from an EMBL/GenBank/DDBJ whole genome shotgun (WGS) entry which is preliminary data.</text>
</comment>
<dbReference type="InterPro" id="IPR014710">
    <property type="entry name" value="RmlC-like_jellyroll"/>
</dbReference>
<evidence type="ECO:0008006" key="3">
    <source>
        <dbReference type="Google" id="ProtNLM"/>
    </source>
</evidence>
<dbReference type="EMBL" id="JMIH01000005">
    <property type="protein sequence ID" value="KEO75666.1"/>
    <property type="molecule type" value="Genomic_DNA"/>
</dbReference>
<organism evidence="1 2">
    <name type="scientific">Anditalea andensis</name>
    <dbReference type="NCBI Taxonomy" id="1048983"/>
    <lineage>
        <taxon>Bacteria</taxon>
        <taxon>Pseudomonadati</taxon>
        <taxon>Bacteroidota</taxon>
        <taxon>Cytophagia</taxon>
        <taxon>Cytophagales</taxon>
        <taxon>Cytophagaceae</taxon>
        <taxon>Anditalea</taxon>
    </lineage>
</organism>
<gene>
    <name evidence="1" type="ORF">EL17_23900</name>
</gene>
<keyword evidence="2" id="KW-1185">Reference proteome</keyword>